<sequence length="257" mass="27812">MSSNDSISKTLIVAFSLCIVCSVVVSTAAVVLKPAQEANQSLDRKRNILSAAGMLEEGASVEEQFAQMTTRVVDLRTGKFTDEVDPASYDQRSAAKDSSMSDKLSTDEDIAKVFRREHYALVYLAEGADGDIDKIILPIHGYGLWGTLYGFIALEGDANTVAGIGFYEHKETPGLGGEVDNPRWKSLWQGKQVYKDGEMELSVIKGTVDPGANNAEYQVDGLAGATLTTRGVSNLVEFWLGENGFEPFLNNLKSGEA</sequence>
<keyword evidence="3" id="KW-0997">Cell inner membrane</keyword>
<evidence type="ECO:0000313" key="20">
    <source>
        <dbReference type="Proteomes" id="UP000295554"/>
    </source>
</evidence>
<gene>
    <name evidence="16" type="primary">nqrC</name>
    <name evidence="19" type="ORF">E2F43_10995</name>
</gene>
<comment type="catalytic activity">
    <reaction evidence="16 17">
        <text>a ubiquinone + n Na(+)(in) + NADH + H(+) = a ubiquinol + n Na(+)(out) + NAD(+)</text>
        <dbReference type="Rhea" id="RHEA:47748"/>
        <dbReference type="Rhea" id="RHEA-COMP:9565"/>
        <dbReference type="Rhea" id="RHEA-COMP:9566"/>
        <dbReference type="ChEBI" id="CHEBI:15378"/>
        <dbReference type="ChEBI" id="CHEBI:16389"/>
        <dbReference type="ChEBI" id="CHEBI:17976"/>
        <dbReference type="ChEBI" id="CHEBI:29101"/>
        <dbReference type="ChEBI" id="CHEBI:57540"/>
        <dbReference type="ChEBI" id="CHEBI:57945"/>
        <dbReference type="EC" id="7.2.1.1"/>
    </reaction>
</comment>
<accession>A0A4R5LSW4</accession>
<dbReference type="InterPro" id="IPR007329">
    <property type="entry name" value="FMN-bd"/>
</dbReference>
<reference evidence="19 20" key="1">
    <citation type="submission" date="2019-03" db="EMBL/GenBank/DDBJ databases">
        <title>Seongchinamella monodicae gen. nov., sp. nov., a novel member of the Gammaproteobacteria isolated from a tidal mudflat of beach.</title>
        <authorList>
            <person name="Yang H.G."/>
            <person name="Kang J.W."/>
            <person name="Lee S.D."/>
        </authorList>
    </citation>
    <scope>NUCLEOTIDE SEQUENCE [LARGE SCALE GENOMIC DNA]</scope>
    <source>
        <strain evidence="19 20">GH4-78</strain>
    </source>
</reference>
<keyword evidence="12 16" id="KW-0406">Ion transport</keyword>
<dbReference type="AlphaFoldDB" id="A0A4R5LSW4"/>
<dbReference type="GO" id="GO:0010181">
    <property type="term" value="F:FMN binding"/>
    <property type="evidence" value="ECO:0007669"/>
    <property type="project" value="UniProtKB-UniRule"/>
</dbReference>
<feature type="domain" description="FMN-binding" evidence="18">
    <location>
        <begin position="143"/>
        <end position="243"/>
    </location>
</feature>
<keyword evidence="6 16" id="KW-0288">FMN</keyword>
<feature type="modified residue" description="FMN phosphoryl threonine" evidence="16">
    <location>
        <position position="226"/>
    </location>
</feature>
<keyword evidence="4 16" id="KW-0597">Phosphoprotein</keyword>
<dbReference type="EMBL" id="SMSE01000002">
    <property type="protein sequence ID" value="TDG14008.1"/>
    <property type="molecule type" value="Genomic_DNA"/>
</dbReference>
<comment type="function">
    <text evidence="16">NQR complex catalyzes the reduction of ubiquinone-1 to ubiquinol by two successive reactions, coupled with the transport of Na(+) ions from the cytoplasm to the periplasm. NqrA to NqrE are probably involved in the second step, the conversion of ubisemiquinone to ubiquinol.</text>
</comment>
<keyword evidence="20" id="KW-1185">Reference proteome</keyword>
<keyword evidence="9 16" id="KW-1133">Transmembrane helix</keyword>
<dbReference type="EC" id="7.2.1.1" evidence="16 17"/>
<evidence type="ECO:0000256" key="15">
    <source>
        <dbReference type="ARBA" id="ARBA00023201"/>
    </source>
</evidence>
<dbReference type="PANTHER" id="PTHR37838:SF1">
    <property type="entry name" value="NA(+)-TRANSLOCATING NADH-QUINONE REDUCTASE SUBUNIT C"/>
    <property type="match status" value="1"/>
</dbReference>
<evidence type="ECO:0000256" key="6">
    <source>
        <dbReference type="ARBA" id="ARBA00022643"/>
    </source>
</evidence>
<name>A0A4R5LSW4_9GAMM</name>
<organism evidence="19 20">
    <name type="scientific">Seongchinamella unica</name>
    <dbReference type="NCBI Taxonomy" id="2547392"/>
    <lineage>
        <taxon>Bacteria</taxon>
        <taxon>Pseudomonadati</taxon>
        <taxon>Pseudomonadota</taxon>
        <taxon>Gammaproteobacteria</taxon>
        <taxon>Cellvibrionales</taxon>
        <taxon>Halieaceae</taxon>
        <taxon>Seongchinamella</taxon>
    </lineage>
</organism>
<proteinExistence type="inferred from homology"/>
<dbReference type="InterPro" id="IPR010204">
    <property type="entry name" value="NqrC"/>
</dbReference>
<keyword evidence="13 16" id="KW-0830">Ubiquinone</keyword>
<evidence type="ECO:0000256" key="13">
    <source>
        <dbReference type="ARBA" id="ARBA00023075"/>
    </source>
</evidence>
<comment type="caution">
    <text evidence="16">Lacks conserved residue(s) required for the propagation of feature annotation.</text>
</comment>
<evidence type="ECO:0000256" key="9">
    <source>
        <dbReference type="ARBA" id="ARBA00022989"/>
    </source>
</evidence>
<dbReference type="GO" id="GO:0006814">
    <property type="term" value="P:sodium ion transport"/>
    <property type="evidence" value="ECO:0007669"/>
    <property type="project" value="UniProtKB-UniRule"/>
</dbReference>
<evidence type="ECO:0000259" key="18">
    <source>
        <dbReference type="SMART" id="SM00900"/>
    </source>
</evidence>
<evidence type="ECO:0000256" key="10">
    <source>
        <dbReference type="ARBA" id="ARBA00023027"/>
    </source>
</evidence>
<dbReference type="OrthoDB" id="9786835at2"/>
<keyword evidence="10 16" id="KW-0520">NAD</keyword>
<comment type="subunit">
    <text evidence="16 17">Composed of six subunits; NqrA, NqrB, NqrC, NqrD, NqrE and NqrF.</text>
</comment>
<dbReference type="SMART" id="SM00900">
    <property type="entry name" value="FMN_bind"/>
    <property type="match status" value="1"/>
</dbReference>
<evidence type="ECO:0000256" key="2">
    <source>
        <dbReference type="ARBA" id="ARBA00022475"/>
    </source>
</evidence>
<evidence type="ECO:0000256" key="17">
    <source>
        <dbReference type="PIRNR" id="PIRNR009437"/>
    </source>
</evidence>
<comment type="cofactor">
    <cofactor evidence="16 17">
        <name>FMN</name>
        <dbReference type="ChEBI" id="CHEBI:58210"/>
    </cofactor>
</comment>
<evidence type="ECO:0000256" key="1">
    <source>
        <dbReference type="ARBA" id="ARBA00022448"/>
    </source>
</evidence>
<evidence type="ECO:0000256" key="3">
    <source>
        <dbReference type="ARBA" id="ARBA00022519"/>
    </source>
</evidence>
<evidence type="ECO:0000256" key="14">
    <source>
        <dbReference type="ARBA" id="ARBA00023136"/>
    </source>
</evidence>
<keyword evidence="8 16" id="KW-1278">Translocase</keyword>
<evidence type="ECO:0000256" key="4">
    <source>
        <dbReference type="ARBA" id="ARBA00022553"/>
    </source>
</evidence>
<evidence type="ECO:0000256" key="5">
    <source>
        <dbReference type="ARBA" id="ARBA00022630"/>
    </source>
</evidence>
<comment type="subcellular location">
    <subcellularLocation>
        <location evidence="16">Cell membrane</location>
        <topology evidence="16">Single-pass membrane protein</topology>
    </subcellularLocation>
</comment>
<dbReference type="GO" id="GO:0016655">
    <property type="term" value="F:oxidoreductase activity, acting on NAD(P)H, quinone or similar compound as acceptor"/>
    <property type="evidence" value="ECO:0007669"/>
    <property type="project" value="UniProtKB-UniRule"/>
</dbReference>
<keyword evidence="11 16" id="KW-0915">Sodium</keyword>
<dbReference type="NCBIfam" id="NF003749">
    <property type="entry name" value="PRK05346.1-5"/>
    <property type="match status" value="1"/>
</dbReference>
<keyword evidence="1 16" id="KW-0813">Transport</keyword>
<keyword evidence="14 16" id="KW-0472">Membrane</keyword>
<dbReference type="NCBIfam" id="TIGR01938">
    <property type="entry name" value="nqrC"/>
    <property type="match status" value="1"/>
</dbReference>
<evidence type="ECO:0000256" key="7">
    <source>
        <dbReference type="ARBA" id="ARBA00022692"/>
    </source>
</evidence>
<keyword evidence="7 16" id="KW-0812">Transmembrane</keyword>
<evidence type="ECO:0000256" key="16">
    <source>
        <dbReference type="HAMAP-Rule" id="MF_00427"/>
    </source>
</evidence>
<evidence type="ECO:0000256" key="12">
    <source>
        <dbReference type="ARBA" id="ARBA00023065"/>
    </source>
</evidence>
<comment type="caution">
    <text evidence="19">The sequence shown here is derived from an EMBL/GenBank/DDBJ whole genome shotgun (WGS) entry which is preliminary data.</text>
</comment>
<dbReference type="Proteomes" id="UP000295554">
    <property type="component" value="Unassembled WGS sequence"/>
</dbReference>
<dbReference type="PANTHER" id="PTHR37838">
    <property type="entry name" value="NA(+)-TRANSLOCATING NADH-QUINONE REDUCTASE SUBUNIT C"/>
    <property type="match status" value="1"/>
</dbReference>
<dbReference type="PIRSF" id="PIRSF009437">
    <property type="entry name" value="NQR-1_subunit_C"/>
    <property type="match status" value="1"/>
</dbReference>
<evidence type="ECO:0000256" key="11">
    <source>
        <dbReference type="ARBA" id="ARBA00023053"/>
    </source>
</evidence>
<protein>
    <recommendedName>
        <fullName evidence="16 17">Na(+)-translocating NADH-quinone reductase subunit C</fullName>
        <shortName evidence="16 17">Na(+)-NQR subunit C</shortName>
        <shortName evidence="16 17">Na(+)-translocating NQR subunit C</shortName>
        <ecNumber evidence="16 17">7.2.1.1</ecNumber>
    </recommendedName>
    <alternativeName>
        <fullName evidence="16 17">NQR complex subunit C</fullName>
    </alternativeName>
    <alternativeName>
        <fullName evidence="16 17">NQR-1 subunit C</fullName>
    </alternativeName>
</protein>
<dbReference type="Pfam" id="PF04205">
    <property type="entry name" value="FMN_bind"/>
    <property type="match status" value="1"/>
</dbReference>
<comment type="similarity">
    <text evidence="16 17">Belongs to the NqrC family.</text>
</comment>
<keyword evidence="2 16" id="KW-1003">Cell membrane</keyword>
<evidence type="ECO:0000256" key="8">
    <source>
        <dbReference type="ARBA" id="ARBA00022967"/>
    </source>
</evidence>
<dbReference type="HAMAP" id="MF_00427">
    <property type="entry name" value="NqrC"/>
    <property type="match status" value="1"/>
</dbReference>
<dbReference type="RefSeq" id="WP_133212547.1">
    <property type="nucleotide sequence ID" value="NZ_SMSE01000002.1"/>
</dbReference>
<dbReference type="GO" id="GO:0005886">
    <property type="term" value="C:plasma membrane"/>
    <property type="evidence" value="ECO:0007669"/>
    <property type="project" value="UniProtKB-SubCell"/>
</dbReference>
<evidence type="ECO:0000313" key="19">
    <source>
        <dbReference type="EMBL" id="TDG14008.1"/>
    </source>
</evidence>
<keyword evidence="15 16" id="KW-0739">Sodium transport</keyword>
<keyword evidence="5 16" id="KW-0285">Flavoprotein</keyword>